<gene>
    <name evidence="2" type="ORF">HMPREF3213_00589</name>
</gene>
<evidence type="ECO:0000313" key="3">
    <source>
        <dbReference type="Proteomes" id="UP000070376"/>
    </source>
</evidence>
<accession>A0A133L003</accession>
<reference evidence="3" key="1">
    <citation type="submission" date="2016-01" db="EMBL/GenBank/DDBJ databases">
        <authorList>
            <person name="Mitreva M."/>
            <person name="Pepin K.H."/>
            <person name="Mihindukulasuriya K.A."/>
            <person name="Fulton R."/>
            <person name="Fronick C."/>
            <person name="O'Laughlin M."/>
            <person name="Miner T."/>
            <person name="Herter B."/>
            <person name="Rosa B.A."/>
            <person name="Cordes M."/>
            <person name="Tomlinson C."/>
            <person name="Wollam A."/>
            <person name="Palsikar V.B."/>
            <person name="Mardis E.R."/>
            <person name="Wilson R.K."/>
        </authorList>
    </citation>
    <scope>NUCLEOTIDE SEQUENCE [LARGE SCALE GENOMIC DNA]</scope>
    <source>
        <strain evidence="3">GED7749B</strain>
    </source>
</reference>
<evidence type="ECO:0000256" key="1">
    <source>
        <dbReference type="SAM" id="MobiDB-lite"/>
    </source>
</evidence>
<dbReference type="PATRIC" id="fig|1398.22.peg.587"/>
<comment type="caution">
    <text evidence="2">The sequence shown here is derived from an EMBL/GenBank/DDBJ whole genome shotgun (WGS) entry which is preliminary data.</text>
</comment>
<proteinExistence type="predicted"/>
<evidence type="ECO:0000313" key="2">
    <source>
        <dbReference type="EMBL" id="KWZ85156.1"/>
    </source>
</evidence>
<protein>
    <submittedName>
        <fullName evidence="2">Uncharacterized protein</fullName>
    </submittedName>
</protein>
<feature type="region of interest" description="Disordered" evidence="1">
    <location>
        <begin position="1"/>
        <end position="23"/>
    </location>
</feature>
<dbReference type="EMBL" id="LRPN01000020">
    <property type="protein sequence ID" value="KWZ85156.1"/>
    <property type="molecule type" value="Genomic_DNA"/>
</dbReference>
<organism evidence="2 3">
    <name type="scientific">Heyndrickxia coagulans</name>
    <name type="common">Weizmannia coagulans</name>
    <dbReference type="NCBI Taxonomy" id="1398"/>
    <lineage>
        <taxon>Bacteria</taxon>
        <taxon>Bacillati</taxon>
        <taxon>Bacillota</taxon>
        <taxon>Bacilli</taxon>
        <taxon>Bacillales</taxon>
        <taxon>Bacillaceae</taxon>
        <taxon>Heyndrickxia</taxon>
    </lineage>
</organism>
<dbReference type="AlphaFoldDB" id="A0A133L003"/>
<sequence length="46" mass="5438">MFVHTFKHEPVEPPRTRNGLSRDDTRKCFYGTDLPTIMFTPKLPLF</sequence>
<dbReference type="Proteomes" id="UP000070376">
    <property type="component" value="Unassembled WGS sequence"/>
</dbReference>
<name>A0A133L003_HEYCO</name>